<dbReference type="AlphaFoldDB" id="A0A174NA08"/>
<evidence type="ECO:0000256" key="3">
    <source>
        <dbReference type="ARBA" id="ARBA00023015"/>
    </source>
</evidence>
<evidence type="ECO:0000256" key="6">
    <source>
        <dbReference type="ARBA" id="ARBA00023295"/>
    </source>
</evidence>
<comment type="similarity">
    <text evidence="1">Belongs to the glycosyl hydrolase 39 family.</text>
</comment>
<dbReference type="Gene3D" id="2.60.40.1500">
    <property type="entry name" value="Glycosyl hydrolase domain, family 39"/>
    <property type="match status" value="1"/>
</dbReference>
<dbReference type="Gene3D" id="3.20.20.80">
    <property type="entry name" value="Glycosidases"/>
    <property type="match status" value="1"/>
</dbReference>
<accession>A0A174NA08</accession>
<protein>
    <submittedName>
        <fullName evidence="8">Beta-xylosidase</fullName>
        <ecNumber evidence="8">3.2.1.37</ecNumber>
    </submittedName>
</protein>
<proteinExistence type="inferred from homology"/>
<evidence type="ECO:0000259" key="7">
    <source>
        <dbReference type="PROSITE" id="PS01124"/>
    </source>
</evidence>
<dbReference type="Pfam" id="PF12833">
    <property type="entry name" value="HTH_18"/>
    <property type="match status" value="1"/>
</dbReference>
<evidence type="ECO:0000256" key="5">
    <source>
        <dbReference type="ARBA" id="ARBA00023163"/>
    </source>
</evidence>
<dbReference type="RefSeq" id="WP_055266939.1">
    <property type="nucleotide sequence ID" value="NZ_CZAL01000010.1"/>
</dbReference>
<dbReference type="PANTHER" id="PTHR43280">
    <property type="entry name" value="ARAC-FAMILY TRANSCRIPTIONAL REGULATOR"/>
    <property type="match status" value="1"/>
</dbReference>
<dbReference type="InterPro" id="IPR017853">
    <property type="entry name" value="GH"/>
</dbReference>
<organism evidence="8 9">
    <name type="scientific">Fusicatenibacter saccharivorans</name>
    <dbReference type="NCBI Taxonomy" id="1150298"/>
    <lineage>
        <taxon>Bacteria</taxon>
        <taxon>Bacillati</taxon>
        <taxon>Bacillota</taxon>
        <taxon>Clostridia</taxon>
        <taxon>Lachnospirales</taxon>
        <taxon>Lachnospiraceae</taxon>
        <taxon>Fusicatenibacter</taxon>
    </lineage>
</organism>
<keyword evidence="6 8" id="KW-0326">Glycosidase</keyword>
<feature type="domain" description="HTH araC/xylS-type" evidence="7">
    <location>
        <begin position="180"/>
        <end position="277"/>
    </location>
</feature>
<dbReference type="InterPro" id="IPR049166">
    <property type="entry name" value="GH39_cat"/>
</dbReference>
<dbReference type="SUPFAM" id="SSF51011">
    <property type="entry name" value="Glycosyl hydrolase domain"/>
    <property type="match status" value="1"/>
</dbReference>
<evidence type="ECO:0000256" key="1">
    <source>
        <dbReference type="ARBA" id="ARBA00008875"/>
    </source>
</evidence>
<keyword evidence="5" id="KW-0804">Transcription</keyword>
<reference evidence="8 9" key="1">
    <citation type="submission" date="2015-09" db="EMBL/GenBank/DDBJ databases">
        <authorList>
            <consortium name="Pathogen Informatics"/>
        </authorList>
    </citation>
    <scope>NUCLEOTIDE SEQUENCE [LARGE SCALE GENOMIC DNA]</scope>
    <source>
        <strain evidence="8 9">2789STDY5834885</strain>
    </source>
</reference>
<dbReference type="EC" id="3.2.1.37" evidence="8"/>
<keyword evidence="2 8" id="KW-0378">Hydrolase</keyword>
<dbReference type="EMBL" id="CZAL01000010">
    <property type="protein sequence ID" value="CUP45564.1"/>
    <property type="molecule type" value="Genomic_DNA"/>
</dbReference>
<dbReference type="GO" id="GO:0009044">
    <property type="term" value="F:xylan 1,4-beta-xylosidase activity"/>
    <property type="evidence" value="ECO:0007669"/>
    <property type="project" value="UniProtKB-EC"/>
</dbReference>
<keyword evidence="3" id="KW-0805">Transcription regulation</keyword>
<dbReference type="InterPro" id="IPR009057">
    <property type="entry name" value="Homeodomain-like_sf"/>
</dbReference>
<evidence type="ECO:0000256" key="2">
    <source>
        <dbReference type="ARBA" id="ARBA00022801"/>
    </source>
</evidence>
<dbReference type="PANTHER" id="PTHR43280:SF2">
    <property type="entry name" value="HTH-TYPE TRANSCRIPTIONAL REGULATOR EXSA"/>
    <property type="match status" value="1"/>
</dbReference>
<sequence length="832" mass="96923">MERDNRDEDIMMRGTKQEMPGFRFRLLRPEKKRELWNPDFELLFLLRGRGRVSYEDGEVHNLPMGSIFAINRFQICDLDLDEDGLALSLCVSAETIASFHIKLLKCEVKCQSFFYMEDQQEKFDLIRRDMARIFLEMYKNNEEQPIYMKSRVTALLEDLLSYFTSGEKVEQGRGGRERIQQASDYILQHCREEITLEDMADHLYLSRAYISRSFPQYFGVSFREYVTQVRLAHAVQEMHSGATLTEIAYHNGFVNETAMIRAFRKYRGMTPSEYRKQMEYTVKQREKKGKEREEAAGDHDIFQSLLQYAAVTEQEIETTNESAVSVTVAVNGRKPRVAGHWKRVINAGYAASVLNREVQDELEQLVQELGYELIRVKGILDDDMCVFRRNMWGEIQFCWNYIDEVIDFILSTGAKPLLEFGHMPLLLAKTDPGRTMRPALSSSPRDLAEWRMLIKNLMEHLRERYGINQMRRWIFNPWISGDVLTIDGGDEFFGTWKASYEEMKRVSPDLVTCLSFGLGPEEHLKAFIETMKEKECVPEIFAFRSFGTVLYGEEEEKMNLIQNNESINMIVSRDPDFLRNRGEKVKGLLQKAGLGALPVLVDECSSNIWQRDLCNDTCYKAAWLFKNLLENEEALQGIAYFSVNDRLDEVFPARETYHGGFGLFTMNGIPKAVCTALRLLGRMGSRLVKRGDGYFISTEPEKNQSQIYLYNYVHYDMLYRYRHAVNISRTDRYRVFNMGEIRTFSVKLTGLEPGKYCLRLYKVTKEHGSSYDAWVRMGAPERMNRMERAMLCHSADPEYRVWEQETDPEGSLTVQERLEPHETALIEVEQIL</sequence>
<dbReference type="SMART" id="SM00342">
    <property type="entry name" value="HTH_ARAC"/>
    <property type="match status" value="1"/>
</dbReference>
<dbReference type="SUPFAM" id="SSF46689">
    <property type="entry name" value="Homeodomain-like"/>
    <property type="match status" value="2"/>
</dbReference>
<dbReference type="Pfam" id="PF01229">
    <property type="entry name" value="Glyco_hydro_39"/>
    <property type="match status" value="1"/>
</dbReference>
<evidence type="ECO:0000256" key="4">
    <source>
        <dbReference type="ARBA" id="ARBA00023125"/>
    </source>
</evidence>
<dbReference type="GO" id="GO:0043565">
    <property type="term" value="F:sequence-specific DNA binding"/>
    <property type="evidence" value="ECO:0007669"/>
    <property type="project" value="InterPro"/>
</dbReference>
<dbReference type="InterPro" id="IPR018060">
    <property type="entry name" value="HTH_AraC"/>
</dbReference>
<gene>
    <name evidence="8" type="primary">xynB_1</name>
    <name evidence="8" type="ORF">ERS852498_02030</name>
</gene>
<evidence type="ECO:0000313" key="9">
    <source>
        <dbReference type="Proteomes" id="UP000095709"/>
    </source>
</evidence>
<dbReference type="Proteomes" id="UP000095709">
    <property type="component" value="Unassembled WGS sequence"/>
</dbReference>
<dbReference type="SUPFAM" id="SSF51445">
    <property type="entry name" value="(Trans)glycosidases"/>
    <property type="match status" value="1"/>
</dbReference>
<evidence type="ECO:0000313" key="8">
    <source>
        <dbReference type="EMBL" id="CUP45564.1"/>
    </source>
</evidence>
<dbReference type="PROSITE" id="PS01124">
    <property type="entry name" value="HTH_ARAC_FAMILY_2"/>
    <property type="match status" value="1"/>
</dbReference>
<dbReference type="Gene3D" id="1.10.10.60">
    <property type="entry name" value="Homeodomain-like"/>
    <property type="match status" value="2"/>
</dbReference>
<dbReference type="GO" id="GO:0003700">
    <property type="term" value="F:DNA-binding transcription factor activity"/>
    <property type="evidence" value="ECO:0007669"/>
    <property type="project" value="InterPro"/>
</dbReference>
<name>A0A174NA08_9FIRM</name>
<keyword evidence="4" id="KW-0238">DNA-binding</keyword>